<dbReference type="Pfam" id="PF10078">
    <property type="entry name" value="DUF2316"/>
    <property type="match status" value="1"/>
</dbReference>
<organism evidence="1 4">
    <name type="scientific">Rothia kristinae</name>
    <dbReference type="NCBI Taxonomy" id="37923"/>
    <lineage>
        <taxon>Bacteria</taxon>
        <taxon>Bacillati</taxon>
        <taxon>Actinomycetota</taxon>
        <taxon>Actinomycetes</taxon>
        <taxon>Micrococcales</taxon>
        <taxon>Micrococcaceae</taxon>
        <taxon>Rothia</taxon>
    </lineage>
</organism>
<evidence type="ECO:0000313" key="1">
    <source>
        <dbReference type="EMBL" id="OIJ36722.1"/>
    </source>
</evidence>
<gene>
    <name evidence="1" type="ORF">BK826_02320</name>
    <name evidence="2" type="ORF">I6G21_02765</name>
    <name evidence="3" type="ORF">I6H58_07620</name>
</gene>
<sequence length="105" mass="11927">MSLNAEERRTTSEELRANLLLSDLSETEVLDTLDLTPSQLERILDVSPEADPADVWLVRDFILQTLEGQSREPRPFTVLTEQARTDAQRWFGLHEVPPTPQASPE</sequence>
<evidence type="ECO:0000313" key="6">
    <source>
        <dbReference type="Proteomes" id="UP000595221"/>
    </source>
</evidence>
<dbReference type="STRING" id="37923.BK826_02320"/>
<reference evidence="5 6" key="2">
    <citation type="submission" date="2020-12" db="EMBL/GenBank/DDBJ databases">
        <title>FDA dAtabase for Regulatory Grade micrObial Sequences (FDA-ARGOS): Supporting development and validation of Infectious Disease Dx tests.</title>
        <authorList>
            <person name="Sproer C."/>
            <person name="Gronow S."/>
            <person name="Severitt S."/>
            <person name="Schroder I."/>
            <person name="Tallon L."/>
            <person name="Sadzewicz L."/>
            <person name="Zhao X."/>
            <person name="Boylan J."/>
            <person name="Ott S."/>
            <person name="Bowen H."/>
            <person name="Vavikolanu K."/>
            <person name="Mehta A."/>
            <person name="Aluvathingal J."/>
            <person name="Nadendla S."/>
            <person name="Lowell S."/>
            <person name="Myers T."/>
            <person name="Yan Y."/>
            <person name="Sichtig H."/>
        </authorList>
    </citation>
    <scope>NUCLEOTIDE SEQUENCE [LARGE SCALE GENOMIC DNA]</scope>
    <source>
        <strain evidence="3 6">FDAARGOS_1001</strain>
        <strain evidence="2 5">FDAARGOS_864</strain>
    </source>
</reference>
<dbReference type="InterPro" id="IPR018757">
    <property type="entry name" value="DUF2316"/>
</dbReference>
<name>A0A147EA02_9MICC</name>
<dbReference type="KEGG" id="rkr:I6G21_02765"/>
<proteinExistence type="predicted"/>
<evidence type="ECO:0000313" key="3">
    <source>
        <dbReference type="EMBL" id="QQC58839.1"/>
    </source>
</evidence>
<reference evidence="1 4" key="1">
    <citation type="submission" date="2016-10" db="EMBL/GenBank/DDBJ databases">
        <title>Draft genome sequence of strain LCT isolated from the Shenzhou X spacecraft of China.</title>
        <authorList>
            <person name="Huang B."/>
        </authorList>
    </citation>
    <scope>NUCLEOTIDE SEQUENCE [LARGE SCALE GENOMIC DNA]</scope>
    <source>
        <strain evidence="1 4">LCT-H5</strain>
    </source>
</reference>
<accession>A0A147EA02</accession>
<evidence type="ECO:0000313" key="5">
    <source>
        <dbReference type="Proteomes" id="UP000594975"/>
    </source>
</evidence>
<dbReference type="Proteomes" id="UP000595221">
    <property type="component" value="Chromosome"/>
</dbReference>
<dbReference type="RefSeq" id="WP_058730576.1">
    <property type="nucleotide sequence ID" value="NZ_CP065738.1"/>
</dbReference>
<protein>
    <submittedName>
        <fullName evidence="2">DUF2316 family protein</fullName>
    </submittedName>
</protein>
<dbReference type="PATRIC" id="fig|37923.10.peg.1813"/>
<evidence type="ECO:0000313" key="2">
    <source>
        <dbReference type="EMBL" id="QPT54134.1"/>
    </source>
</evidence>
<dbReference type="GeneID" id="61262281"/>
<evidence type="ECO:0000313" key="4">
    <source>
        <dbReference type="Proteomes" id="UP000179540"/>
    </source>
</evidence>
<dbReference type="EMBL" id="CP065738">
    <property type="protein sequence ID" value="QPT54134.1"/>
    <property type="molecule type" value="Genomic_DNA"/>
</dbReference>
<dbReference type="Proteomes" id="UP000179540">
    <property type="component" value="Unassembled WGS sequence"/>
</dbReference>
<dbReference type="AlphaFoldDB" id="A0A147EA02"/>
<dbReference type="EMBL" id="CP066078">
    <property type="protein sequence ID" value="QQC58839.1"/>
    <property type="molecule type" value="Genomic_DNA"/>
</dbReference>
<dbReference type="Proteomes" id="UP000594975">
    <property type="component" value="Chromosome"/>
</dbReference>
<dbReference type="EMBL" id="MODZ01000002">
    <property type="protein sequence ID" value="OIJ36722.1"/>
    <property type="molecule type" value="Genomic_DNA"/>
</dbReference>